<evidence type="ECO:0000256" key="14">
    <source>
        <dbReference type="PIRNR" id="PIRNR006135"/>
    </source>
</evidence>
<feature type="binding site" evidence="16">
    <location>
        <position position="83"/>
    </location>
    <ligand>
        <name>GTP</name>
        <dbReference type="ChEBI" id="CHEBI:37565"/>
    </ligand>
</feature>
<dbReference type="Proteomes" id="UP000610558">
    <property type="component" value="Unassembled WGS sequence"/>
</dbReference>
<keyword evidence="11 14" id="KW-0418">Kinase</keyword>
<evidence type="ECO:0000256" key="7">
    <source>
        <dbReference type="ARBA" id="ARBA00007490"/>
    </source>
</evidence>
<evidence type="ECO:0000256" key="9">
    <source>
        <dbReference type="ARBA" id="ARBA00022679"/>
    </source>
</evidence>
<dbReference type="EC" id="2.7.7.62" evidence="14"/>
<comment type="catalytic activity">
    <reaction evidence="3">
        <text>adenosylcob(III)inamide + GTP = adenosylcob(III)inamide phosphate + GDP + H(+)</text>
        <dbReference type="Rhea" id="RHEA:15765"/>
        <dbReference type="ChEBI" id="CHEBI:2480"/>
        <dbReference type="ChEBI" id="CHEBI:15378"/>
        <dbReference type="ChEBI" id="CHEBI:37565"/>
        <dbReference type="ChEBI" id="CHEBI:58189"/>
        <dbReference type="ChEBI" id="CHEBI:58502"/>
        <dbReference type="EC" id="2.7.1.156"/>
    </reaction>
</comment>
<comment type="catalytic activity">
    <reaction evidence="2 14">
        <text>adenosylcob(III)inamide phosphate + GTP + H(+) = adenosylcob(III)inamide-GDP + diphosphate</text>
        <dbReference type="Rhea" id="RHEA:22712"/>
        <dbReference type="ChEBI" id="CHEBI:15378"/>
        <dbReference type="ChEBI" id="CHEBI:33019"/>
        <dbReference type="ChEBI" id="CHEBI:37565"/>
        <dbReference type="ChEBI" id="CHEBI:58502"/>
        <dbReference type="ChEBI" id="CHEBI:60487"/>
        <dbReference type="EC" id="2.7.7.62"/>
    </reaction>
</comment>
<feature type="binding site" evidence="16">
    <location>
        <position position="61"/>
    </location>
    <ligand>
        <name>GTP</name>
        <dbReference type="ChEBI" id="CHEBI:37565"/>
    </ligand>
</feature>
<dbReference type="GO" id="GO:0009236">
    <property type="term" value="P:cobalamin biosynthetic process"/>
    <property type="evidence" value="ECO:0007669"/>
    <property type="project" value="UniProtKB-UniRule"/>
</dbReference>
<dbReference type="PANTHER" id="PTHR34848">
    <property type="match status" value="1"/>
</dbReference>
<feature type="active site" description="GMP-histidine intermediate" evidence="15">
    <location>
        <position position="48"/>
    </location>
</feature>
<dbReference type="RefSeq" id="WP_190765930.1">
    <property type="nucleotide sequence ID" value="NZ_JACXLD010000007.1"/>
</dbReference>
<dbReference type="GO" id="GO:0043752">
    <property type="term" value="F:adenosylcobinamide kinase activity"/>
    <property type="evidence" value="ECO:0007669"/>
    <property type="project" value="UniProtKB-EC"/>
</dbReference>
<evidence type="ECO:0000256" key="16">
    <source>
        <dbReference type="PIRSR" id="PIRSR006135-2"/>
    </source>
</evidence>
<dbReference type="PANTHER" id="PTHR34848:SF1">
    <property type="entry name" value="BIFUNCTIONAL ADENOSYLCOBALAMIN BIOSYNTHESIS PROTEIN COBU"/>
    <property type="match status" value="1"/>
</dbReference>
<evidence type="ECO:0000313" key="18">
    <source>
        <dbReference type="Proteomes" id="UP000610558"/>
    </source>
</evidence>
<evidence type="ECO:0000256" key="12">
    <source>
        <dbReference type="ARBA" id="ARBA00022840"/>
    </source>
</evidence>
<keyword evidence="17" id="KW-0548">Nucleotidyltransferase</keyword>
<comment type="function">
    <text evidence="4 14">Catalyzes ATP-dependent phosphorylation of adenosylcobinamide and addition of GMP to adenosylcobinamide phosphate.</text>
</comment>
<dbReference type="EC" id="2.7.1.156" evidence="14"/>
<proteinExistence type="inferred from homology"/>
<evidence type="ECO:0000256" key="6">
    <source>
        <dbReference type="ARBA" id="ARBA00005159"/>
    </source>
</evidence>
<keyword evidence="9 14" id="KW-0808">Transferase</keyword>
<evidence type="ECO:0000256" key="5">
    <source>
        <dbReference type="ARBA" id="ARBA00004692"/>
    </source>
</evidence>
<evidence type="ECO:0000256" key="2">
    <source>
        <dbReference type="ARBA" id="ARBA00000711"/>
    </source>
</evidence>
<comment type="catalytic activity">
    <reaction evidence="1 14">
        <text>adenosylcob(III)inamide + ATP = adenosylcob(III)inamide phosphate + ADP + H(+)</text>
        <dbReference type="Rhea" id="RHEA:15769"/>
        <dbReference type="ChEBI" id="CHEBI:2480"/>
        <dbReference type="ChEBI" id="CHEBI:15378"/>
        <dbReference type="ChEBI" id="CHEBI:30616"/>
        <dbReference type="ChEBI" id="CHEBI:58502"/>
        <dbReference type="ChEBI" id="CHEBI:456216"/>
        <dbReference type="EC" id="2.7.1.156"/>
    </reaction>
</comment>
<evidence type="ECO:0000256" key="10">
    <source>
        <dbReference type="ARBA" id="ARBA00022741"/>
    </source>
</evidence>
<keyword evidence="8 14" id="KW-0169">Cobalamin biosynthesis</keyword>
<evidence type="ECO:0000256" key="13">
    <source>
        <dbReference type="ARBA" id="ARBA00023134"/>
    </source>
</evidence>
<organism evidence="17 18">
    <name type="scientific">Spongiibacter pelagi</name>
    <dbReference type="NCBI Taxonomy" id="2760804"/>
    <lineage>
        <taxon>Bacteria</taxon>
        <taxon>Pseudomonadati</taxon>
        <taxon>Pseudomonadota</taxon>
        <taxon>Gammaproteobacteria</taxon>
        <taxon>Cellvibrionales</taxon>
        <taxon>Spongiibacteraceae</taxon>
        <taxon>Spongiibacter</taxon>
    </lineage>
</organism>
<protein>
    <recommendedName>
        <fullName evidence="14">Bifunctional adenosylcobalamin biosynthesis protein</fullName>
        <ecNumber evidence="14">2.7.1.156</ecNumber>
        <ecNumber evidence="14">2.7.7.62</ecNumber>
    </recommendedName>
</protein>
<sequence length="171" mass="18742">MLELYLGGARSGKSRLAEQRALQSGLEKIYIATAAAGDAEMTARIAHHQLQREGQTWLTVESPLALAETLKHYASSGRCLLVDCLTLWLSNALFAENEVWQRESEDLLTLLPELSGHIILVSNEVGQGIVPLGEINRRFVDESGRLHQRIAAIADRVVFVTAGIEQVLKAG</sequence>
<dbReference type="Pfam" id="PF02283">
    <property type="entry name" value="CobU"/>
    <property type="match status" value="1"/>
</dbReference>
<feature type="binding site" evidence="16">
    <location>
        <begin position="7"/>
        <end position="14"/>
    </location>
    <ligand>
        <name>GTP</name>
        <dbReference type="ChEBI" id="CHEBI:37565"/>
    </ligand>
</feature>
<dbReference type="InterPro" id="IPR003203">
    <property type="entry name" value="CobU/CobP"/>
</dbReference>
<evidence type="ECO:0000256" key="3">
    <source>
        <dbReference type="ARBA" id="ARBA00001522"/>
    </source>
</evidence>
<name>A0A927C414_9GAMM</name>
<evidence type="ECO:0000256" key="11">
    <source>
        <dbReference type="ARBA" id="ARBA00022777"/>
    </source>
</evidence>
<evidence type="ECO:0000256" key="8">
    <source>
        <dbReference type="ARBA" id="ARBA00022573"/>
    </source>
</evidence>
<reference evidence="17" key="1">
    <citation type="submission" date="2020-09" db="EMBL/GenBank/DDBJ databases">
        <authorList>
            <person name="Yoon J.-W."/>
        </authorList>
    </citation>
    <scope>NUCLEOTIDE SEQUENCE</scope>
    <source>
        <strain evidence="17">KMU-158</strain>
    </source>
</reference>
<comment type="pathway">
    <text evidence="5 14">Cofactor biosynthesis; adenosylcobalamin biosynthesis; adenosylcobalamin from cob(II)yrinate a,c-diamide: step 6/7.</text>
</comment>
<evidence type="ECO:0000256" key="4">
    <source>
        <dbReference type="ARBA" id="ARBA00003889"/>
    </source>
</evidence>
<evidence type="ECO:0000313" key="17">
    <source>
        <dbReference type="EMBL" id="MBD2859763.1"/>
    </source>
</evidence>
<dbReference type="CDD" id="cd00544">
    <property type="entry name" value="CobU"/>
    <property type="match status" value="1"/>
</dbReference>
<evidence type="ECO:0000256" key="15">
    <source>
        <dbReference type="PIRSR" id="PIRSR006135-1"/>
    </source>
</evidence>
<keyword evidence="18" id="KW-1185">Reference proteome</keyword>
<dbReference type="Gene3D" id="3.40.50.300">
    <property type="entry name" value="P-loop containing nucleotide triphosphate hydrolases"/>
    <property type="match status" value="1"/>
</dbReference>
<gene>
    <name evidence="17" type="primary">cobU</name>
    <name evidence="17" type="ORF">IB286_12190</name>
</gene>
<dbReference type="PIRSF" id="PIRSF006135">
    <property type="entry name" value="CobU"/>
    <property type="match status" value="1"/>
</dbReference>
<dbReference type="NCBIfam" id="NF004469">
    <property type="entry name" value="PRK05800.1"/>
    <property type="match status" value="1"/>
</dbReference>
<comment type="pathway">
    <text evidence="6 14">Cofactor biosynthesis; adenosylcobalamin biosynthesis; adenosylcobalamin from cob(II)yrinate a,c-diamide: step 5/7.</text>
</comment>
<dbReference type="GO" id="GO:0005524">
    <property type="term" value="F:ATP binding"/>
    <property type="evidence" value="ECO:0007669"/>
    <property type="project" value="UniProtKB-UniRule"/>
</dbReference>
<keyword evidence="12 14" id="KW-0067">ATP-binding</keyword>
<keyword evidence="13 14" id="KW-0342">GTP-binding</keyword>
<dbReference type="EMBL" id="JACXLD010000007">
    <property type="protein sequence ID" value="MBD2859763.1"/>
    <property type="molecule type" value="Genomic_DNA"/>
</dbReference>
<comment type="caution">
    <text evidence="17">The sequence shown here is derived from an EMBL/GenBank/DDBJ whole genome shotgun (WGS) entry which is preliminary data.</text>
</comment>
<dbReference type="SUPFAM" id="SSF52540">
    <property type="entry name" value="P-loop containing nucleoside triphosphate hydrolases"/>
    <property type="match status" value="1"/>
</dbReference>
<feature type="binding site" evidence="16">
    <location>
        <begin position="32"/>
        <end position="34"/>
    </location>
    <ligand>
        <name>GTP</name>
        <dbReference type="ChEBI" id="CHEBI:37565"/>
    </ligand>
</feature>
<keyword evidence="10 14" id="KW-0547">Nucleotide-binding</keyword>
<evidence type="ECO:0000256" key="1">
    <source>
        <dbReference type="ARBA" id="ARBA00000312"/>
    </source>
</evidence>
<dbReference type="GO" id="GO:0008820">
    <property type="term" value="F:cobinamide phosphate guanylyltransferase activity"/>
    <property type="evidence" value="ECO:0007669"/>
    <property type="project" value="UniProtKB-UniRule"/>
</dbReference>
<dbReference type="AlphaFoldDB" id="A0A927C414"/>
<dbReference type="InterPro" id="IPR027417">
    <property type="entry name" value="P-loop_NTPase"/>
</dbReference>
<accession>A0A927C414</accession>
<dbReference type="GO" id="GO:0005525">
    <property type="term" value="F:GTP binding"/>
    <property type="evidence" value="ECO:0007669"/>
    <property type="project" value="UniProtKB-UniRule"/>
</dbReference>
<comment type="similarity">
    <text evidence="7 14">Belongs to the CobU/CobP family.</text>
</comment>